<accession>A0A1T5F168</accession>
<protein>
    <submittedName>
        <fullName evidence="1">Uncharacterized protein</fullName>
    </submittedName>
</protein>
<organism evidence="1 2">
    <name type="scientific">Parabacteroides chartae</name>
    <dbReference type="NCBI Taxonomy" id="1037355"/>
    <lineage>
        <taxon>Bacteria</taxon>
        <taxon>Pseudomonadati</taxon>
        <taxon>Bacteroidota</taxon>
        <taxon>Bacteroidia</taxon>
        <taxon>Bacteroidales</taxon>
        <taxon>Tannerellaceae</taxon>
        <taxon>Parabacteroides</taxon>
    </lineage>
</organism>
<proteinExistence type="predicted"/>
<gene>
    <name evidence="1" type="ORF">SAMN05660349_03256</name>
</gene>
<name>A0A1T5F168_9BACT</name>
<reference evidence="2" key="1">
    <citation type="submission" date="2017-02" db="EMBL/GenBank/DDBJ databases">
        <authorList>
            <person name="Varghese N."/>
            <person name="Submissions S."/>
        </authorList>
    </citation>
    <scope>NUCLEOTIDE SEQUENCE [LARGE SCALE GENOMIC DNA]</scope>
    <source>
        <strain evidence="2">DSM 24967</strain>
    </source>
</reference>
<sequence>MKKTVTVVLILFLACIVGYWGAGVNYINYCCHECAVQGVDAVVNDLCCETHGHDHVNFMNEKGEVFRHDGDCLNCGLKRVKFEWTDDTDDIPVIQVPSFDLSYLNFDIVQSLIPAVPVYSHCFVPLDGPPILCPRVYLSLLTTLLI</sequence>
<keyword evidence="2" id="KW-1185">Reference proteome</keyword>
<dbReference type="AlphaFoldDB" id="A0A1T5F168"/>
<dbReference type="PROSITE" id="PS51257">
    <property type="entry name" value="PROKAR_LIPOPROTEIN"/>
    <property type="match status" value="1"/>
</dbReference>
<dbReference type="Proteomes" id="UP000190852">
    <property type="component" value="Unassembled WGS sequence"/>
</dbReference>
<evidence type="ECO:0000313" key="2">
    <source>
        <dbReference type="Proteomes" id="UP000190852"/>
    </source>
</evidence>
<evidence type="ECO:0000313" key="1">
    <source>
        <dbReference type="EMBL" id="SKB89913.1"/>
    </source>
</evidence>
<dbReference type="RefSeq" id="WP_079684611.1">
    <property type="nucleotide sequence ID" value="NZ_FUYQ01000036.1"/>
</dbReference>
<dbReference type="EMBL" id="FUYQ01000036">
    <property type="protein sequence ID" value="SKB89913.1"/>
    <property type="molecule type" value="Genomic_DNA"/>
</dbReference>